<evidence type="ECO:0000256" key="3">
    <source>
        <dbReference type="ARBA" id="ARBA00023004"/>
    </source>
</evidence>
<reference evidence="8 9" key="1">
    <citation type="journal article" date="2019" name="Int. J. Syst. Evol. Microbiol.">
        <title>The Global Catalogue of Microorganisms (GCM) 10K type strain sequencing project: providing services to taxonomists for standard genome sequencing and annotation.</title>
        <authorList>
            <consortium name="The Broad Institute Genomics Platform"/>
            <consortium name="The Broad Institute Genome Sequencing Center for Infectious Disease"/>
            <person name="Wu L."/>
            <person name="Ma J."/>
        </authorList>
    </citation>
    <scope>NUCLEOTIDE SEQUENCE [LARGE SCALE GENOMIC DNA]</scope>
    <source>
        <strain evidence="8 9">JCM 15503</strain>
    </source>
</reference>
<dbReference type="SUPFAM" id="SSF46626">
    <property type="entry name" value="Cytochrome c"/>
    <property type="match status" value="1"/>
</dbReference>
<evidence type="ECO:0000256" key="5">
    <source>
        <dbReference type="SAM" id="MobiDB-lite"/>
    </source>
</evidence>
<name>A0ABN1KJF2_9BURK</name>
<dbReference type="InterPro" id="IPR051395">
    <property type="entry name" value="Cytochrome_c_Peroxidase/MauG"/>
</dbReference>
<accession>A0ABN1KJF2</accession>
<evidence type="ECO:0000256" key="1">
    <source>
        <dbReference type="ARBA" id="ARBA00022617"/>
    </source>
</evidence>
<feature type="domain" description="Cytochrome c" evidence="7">
    <location>
        <begin position="864"/>
        <end position="999"/>
    </location>
</feature>
<dbReference type="SUPFAM" id="SSF49785">
    <property type="entry name" value="Galactose-binding domain-like"/>
    <property type="match status" value="1"/>
</dbReference>
<feature type="compositionally biased region" description="Pro residues" evidence="5">
    <location>
        <begin position="1"/>
        <end position="23"/>
    </location>
</feature>
<dbReference type="EMBL" id="BAAAEW010000047">
    <property type="protein sequence ID" value="GAA0768682.1"/>
    <property type="molecule type" value="Genomic_DNA"/>
</dbReference>
<dbReference type="InterPro" id="IPR010538">
    <property type="entry name" value="DHOR"/>
</dbReference>
<gene>
    <name evidence="8" type="ORF">GCM10009107_58730</name>
</gene>
<dbReference type="PROSITE" id="PS50022">
    <property type="entry name" value="FA58C_3"/>
    <property type="match status" value="1"/>
</dbReference>
<dbReference type="Gene3D" id="2.60.120.260">
    <property type="entry name" value="Galactose-binding domain-like"/>
    <property type="match status" value="1"/>
</dbReference>
<protein>
    <recommendedName>
        <fullName evidence="10">Thiol oxidoreductase</fullName>
    </recommendedName>
</protein>
<feature type="compositionally biased region" description="Gly residues" evidence="5">
    <location>
        <begin position="43"/>
        <end position="53"/>
    </location>
</feature>
<dbReference type="InterPro" id="IPR000421">
    <property type="entry name" value="FA58C"/>
</dbReference>
<evidence type="ECO:0000256" key="2">
    <source>
        <dbReference type="ARBA" id="ARBA00022723"/>
    </source>
</evidence>
<comment type="caution">
    <text evidence="8">The sequence shown here is derived from an EMBL/GenBank/DDBJ whole genome shotgun (WGS) entry which is preliminary data.</text>
</comment>
<evidence type="ECO:0000259" key="6">
    <source>
        <dbReference type="PROSITE" id="PS50022"/>
    </source>
</evidence>
<dbReference type="Gene3D" id="1.10.760.10">
    <property type="entry name" value="Cytochrome c-like domain"/>
    <property type="match status" value="1"/>
</dbReference>
<evidence type="ECO:0000313" key="9">
    <source>
        <dbReference type="Proteomes" id="UP001500279"/>
    </source>
</evidence>
<dbReference type="InterPro" id="IPR009056">
    <property type="entry name" value="Cyt_c-like_dom"/>
</dbReference>
<dbReference type="Pfam" id="PF00754">
    <property type="entry name" value="F5_F8_type_C"/>
    <property type="match status" value="1"/>
</dbReference>
<keyword evidence="3 4" id="KW-0408">Iron</keyword>
<feature type="region of interest" description="Disordered" evidence="5">
    <location>
        <begin position="41"/>
        <end position="122"/>
    </location>
</feature>
<dbReference type="PANTHER" id="PTHR30600:SF4">
    <property type="entry name" value="CYTOCHROME C DOMAIN-CONTAINING PROTEIN"/>
    <property type="match status" value="1"/>
</dbReference>
<evidence type="ECO:0000259" key="7">
    <source>
        <dbReference type="PROSITE" id="PS51007"/>
    </source>
</evidence>
<organism evidence="8 9">
    <name type="scientific">Ideonella azotifigens</name>
    <dbReference type="NCBI Taxonomy" id="513160"/>
    <lineage>
        <taxon>Bacteria</taxon>
        <taxon>Pseudomonadati</taxon>
        <taxon>Pseudomonadota</taxon>
        <taxon>Betaproteobacteria</taxon>
        <taxon>Burkholderiales</taxon>
        <taxon>Sphaerotilaceae</taxon>
        <taxon>Ideonella</taxon>
    </lineage>
</organism>
<sequence length="999" mass="105947">MRSPGSPLPTPTPCPTPQPPSPSPLRSSLTLGLMFSAALGLAACGGGSGGGTDTVGSPPTANEPAPPSPAPAPTPTPEDPVLEPAPSPAPAPMPSGDQPGVPAPPPSQQLPTGFDLSKPGVAVNPVTATSSAVEGGNSAALAIDGSMTTRWSSAQEDAAWIQFDFGAKTPLGYLKLSWENAYGKEYAIQGSDDGVTWYQIRYVIGGKGGNEEFFNLNANVRYLRLQGVARGTQYGYSLYEVSFMSPGSDNSLPVLATSAVLFPANGAALAAPPAAQAPLETVQFTLADGTLVTRFGMVGRSRHARERGEDWNEIGYGVNDTVDANGKPQDKGPGAHLNFVANYFKNRTWGVEFIDNSKVVGVTKPTIVVNQYYQEAQRGGGHSFFRRFDDPGVTGYGWMSPGDLLDDTTYTDGFKDLTSCPVIAKPPQNALAKPTSGYNGVIGANDGCSVVLDNVPGHSDIAANANGVMVPNGVNVPSRALKVGDAIEFTGSFFSSRAAMDAVGDSGAYRYYTNEVTYVVGSGLRPWYGIQPRLMNAPLPAEALQGGIGSISYDYADNATFMFQQPNNQIGMQNMQRFVEGRRWIHTNMWTGDHTEAGNDRNEAAVRLQGPRFNQSTCFGCHINNGRSLAPSALNQRLDTMAVRTATLDGNGNQLPHPTYGLNVQMNGRSLSTGLPQDWGTSVRVAGFDTKTVTLADGTAVELSKPRVAFDGPTPSVYSLRSAQPMIGMGLLEAITDAEILSRVRSTPDEDGVKGVANFVYDPETKAVRVGRYGWKAAKVSLRHQAAAAALQDMSVTSPVYPNRDCLAGPANCTTAKVEPGISEDALQLLTRYLGLLGVPAQRSQASGFPKGVMPLSYLDVNPTQVAAGAQLFASTRCVACHTAEIKTGGLSELAENRNQTIKPYTDMLLHDMGPDLADNLVEGQATGSLWRTSALWGVGYTEKVAGTAGKVGYLHDSRARTLTEAILWHGGEATKSRQRFEALSKDDREAMLVFLNSL</sequence>
<evidence type="ECO:0000313" key="8">
    <source>
        <dbReference type="EMBL" id="GAA0768682.1"/>
    </source>
</evidence>
<dbReference type="Proteomes" id="UP001500279">
    <property type="component" value="Unassembled WGS sequence"/>
</dbReference>
<dbReference type="Pfam" id="PF06537">
    <property type="entry name" value="DHOR"/>
    <property type="match status" value="1"/>
</dbReference>
<keyword evidence="2 4" id="KW-0479">Metal-binding</keyword>
<dbReference type="InterPro" id="IPR036909">
    <property type="entry name" value="Cyt_c-like_dom_sf"/>
</dbReference>
<dbReference type="InterPro" id="IPR008979">
    <property type="entry name" value="Galactose-bd-like_sf"/>
</dbReference>
<keyword evidence="1 4" id="KW-0349">Heme</keyword>
<keyword evidence="9" id="KW-1185">Reference proteome</keyword>
<proteinExistence type="predicted"/>
<feature type="domain" description="F5/8 type C" evidence="6">
    <location>
        <begin position="109"/>
        <end position="246"/>
    </location>
</feature>
<evidence type="ECO:0008006" key="10">
    <source>
        <dbReference type="Google" id="ProtNLM"/>
    </source>
</evidence>
<dbReference type="PROSITE" id="PS51007">
    <property type="entry name" value="CYTC"/>
    <property type="match status" value="1"/>
</dbReference>
<feature type="compositionally biased region" description="Pro residues" evidence="5">
    <location>
        <begin position="64"/>
        <end position="93"/>
    </location>
</feature>
<dbReference type="PANTHER" id="PTHR30600">
    <property type="entry name" value="CYTOCHROME C PEROXIDASE-RELATED"/>
    <property type="match status" value="1"/>
</dbReference>
<evidence type="ECO:0000256" key="4">
    <source>
        <dbReference type="PROSITE-ProRule" id="PRU00433"/>
    </source>
</evidence>
<feature type="region of interest" description="Disordered" evidence="5">
    <location>
        <begin position="1"/>
        <end position="29"/>
    </location>
</feature>